<keyword evidence="3" id="KW-1185">Reference proteome</keyword>
<organism evidence="2 3">
    <name type="scientific">Ambrosia artemisiifolia</name>
    <name type="common">Common ragweed</name>
    <dbReference type="NCBI Taxonomy" id="4212"/>
    <lineage>
        <taxon>Eukaryota</taxon>
        <taxon>Viridiplantae</taxon>
        <taxon>Streptophyta</taxon>
        <taxon>Embryophyta</taxon>
        <taxon>Tracheophyta</taxon>
        <taxon>Spermatophyta</taxon>
        <taxon>Magnoliopsida</taxon>
        <taxon>eudicotyledons</taxon>
        <taxon>Gunneridae</taxon>
        <taxon>Pentapetalae</taxon>
        <taxon>asterids</taxon>
        <taxon>campanulids</taxon>
        <taxon>Asterales</taxon>
        <taxon>Asteraceae</taxon>
        <taxon>Asteroideae</taxon>
        <taxon>Heliantheae alliance</taxon>
        <taxon>Heliantheae</taxon>
        <taxon>Ambrosia</taxon>
    </lineage>
</organism>
<proteinExistence type="predicted"/>
<dbReference type="Proteomes" id="UP001206925">
    <property type="component" value="Unassembled WGS sequence"/>
</dbReference>
<dbReference type="EMBL" id="JAMZMK010008171">
    <property type="protein sequence ID" value="KAI7741553.1"/>
    <property type="molecule type" value="Genomic_DNA"/>
</dbReference>
<evidence type="ECO:0000313" key="2">
    <source>
        <dbReference type="EMBL" id="KAI7741553.1"/>
    </source>
</evidence>
<dbReference type="AlphaFoldDB" id="A0AAD5GJ09"/>
<accession>A0AAD5GJ09</accession>
<keyword evidence="1" id="KW-0472">Membrane</keyword>
<comment type="caution">
    <text evidence="2">The sequence shown here is derived from an EMBL/GenBank/DDBJ whole genome shotgun (WGS) entry which is preliminary data.</text>
</comment>
<feature type="non-terminal residue" evidence="2">
    <location>
        <position position="1"/>
    </location>
</feature>
<evidence type="ECO:0000313" key="3">
    <source>
        <dbReference type="Proteomes" id="UP001206925"/>
    </source>
</evidence>
<keyword evidence="1" id="KW-1133">Transmembrane helix</keyword>
<protein>
    <submittedName>
        <fullName evidence="2">Uncharacterized protein</fullName>
    </submittedName>
</protein>
<keyword evidence="1" id="KW-0812">Transmembrane</keyword>
<sequence>FRHWYFLRRVSALQFSTTTIILLPSQHILLLHSSMVFLFSSTTGSMFVVTMIRQNFKQTLKFNLSFHILSRSYENPNRCLPHASSKPVSTHQRPKSGSLRIWFSDGFEADLEGAQGSSNRSSYLLFQADSIYFEEEGDGCMLYIIQYILSSAGKKYGQTTRIPKMVDEKVSYKRGST</sequence>
<evidence type="ECO:0000256" key="1">
    <source>
        <dbReference type="SAM" id="Phobius"/>
    </source>
</evidence>
<feature type="transmembrane region" description="Helical" evidence="1">
    <location>
        <begin position="35"/>
        <end position="52"/>
    </location>
</feature>
<name>A0AAD5GJ09_AMBAR</name>
<gene>
    <name evidence="2" type="ORF">M8C21_006321</name>
</gene>
<reference evidence="2" key="1">
    <citation type="submission" date="2022-06" db="EMBL/GenBank/DDBJ databases">
        <title>Uncovering the hologenomic basis of an extraordinary plant invasion.</title>
        <authorList>
            <person name="Bieker V.C."/>
            <person name="Martin M.D."/>
            <person name="Gilbert T."/>
            <person name="Hodgins K."/>
            <person name="Battlay P."/>
            <person name="Petersen B."/>
            <person name="Wilson J."/>
        </authorList>
    </citation>
    <scope>NUCLEOTIDE SEQUENCE</scope>
    <source>
        <strain evidence="2">AA19_3_7</strain>
        <tissue evidence="2">Leaf</tissue>
    </source>
</reference>